<dbReference type="EMBL" id="MCFI01000016">
    <property type="protein sequence ID" value="ORY79054.1"/>
    <property type="molecule type" value="Genomic_DNA"/>
</dbReference>
<dbReference type="AlphaFoldDB" id="A0A1Y2F6E7"/>
<evidence type="ECO:0000256" key="2">
    <source>
        <dbReference type="SAM" id="SignalP"/>
    </source>
</evidence>
<evidence type="ECO:0000313" key="3">
    <source>
        <dbReference type="EMBL" id="ORY79054.1"/>
    </source>
</evidence>
<dbReference type="OMA" id="PWGDGFK"/>
<feature type="signal peptide" evidence="2">
    <location>
        <begin position="1"/>
        <end position="15"/>
    </location>
</feature>
<keyword evidence="4" id="KW-1185">Reference proteome</keyword>
<dbReference type="RefSeq" id="XP_040723686.1">
    <property type="nucleotide sequence ID" value="XM_040871463.1"/>
</dbReference>
<proteinExistence type="predicted"/>
<feature type="compositionally biased region" description="Polar residues" evidence="1">
    <location>
        <begin position="736"/>
        <end position="749"/>
    </location>
</feature>
<dbReference type="STRING" id="56484.A0A1Y2F6E7"/>
<dbReference type="Proteomes" id="UP000193685">
    <property type="component" value="Unassembled WGS sequence"/>
</dbReference>
<dbReference type="GeneID" id="63788062"/>
<keyword evidence="2" id="KW-0732">Signal</keyword>
<reference evidence="3 4" key="1">
    <citation type="submission" date="2016-07" db="EMBL/GenBank/DDBJ databases">
        <title>Pervasive Adenine N6-methylation of Active Genes in Fungi.</title>
        <authorList>
            <consortium name="DOE Joint Genome Institute"/>
            <person name="Mondo S.J."/>
            <person name="Dannebaum R.O."/>
            <person name="Kuo R.C."/>
            <person name="Labutti K."/>
            <person name="Haridas S."/>
            <person name="Kuo A."/>
            <person name="Salamov A."/>
            <person name="Ahrendt S.R."/>
            <person name="Lipzen A."/>
            <person name="Sullivan W."/>
            <person name="Andreopoulos W.B."/>
            <person name="Clum A."/>
            <person name="Lindquist E."/>
            <person name="Daum C."/>
            <person name="Ramamoorthy G.K."/>
            <person name="Gryganskyi A."/>
            <person name="Culley D."/>
            <person name="Magnuson J.K."/>
            <person name="James T.Y."/>
            <person name="O'Malley M.A."/>
            <person name="Stajich J.E."/>
            <person name="Spatafora J.W."/>
            <person name="Visel A."/>
            <person name="Grigoriev I.V."/>
        </authorList>
    </citation>
    <scope>NUCLEOTIDE SEQUENCE [LARGE SCALE GENOMIC DNA]</scope>
    <source>
        <strain evidence="3 4">12-1054</strain>
    </source>
</reference>
<name>A0A1Y2F6E7_PROLT</name>
<comment type="caution">
    <text evidence="3">The sequence shown here is derived from an EMBL/GenBank/DDBJ whole genome shotgun (WGS) entry which is preliminary data.</text>
</comment>
<accession>A0A1Y2F6E7</accession>
<evidence type="ECO:0000313" key="4">
    <source>
        <dbReference type="Proteomes" id="UP000193685"/>
    </source>
</evidence>
<evidence type="ECO:0008006" key="5">
    <source>
        <dbReference type="Google" id="ProtNLM"/>
    </source>
</evidence>
<protein>
    <recommendedName>
        <fullName evidence="5">Peptidase A1 domain-containing protein</fullName>
    </recommendedName>
</protein>
<feature type="chain" id="PRO_5012734161" description="Peptidase A1 domain-containing protein" evidence="2">
    <location>
        <begin position="16"/>
        <end position="1094"/>
    </location>
</feature>
<feature type="region of interest" description="Disordered" evidence="1">
    <location>
        <begin position="721"/>
        <end position="772"/>
    </location>
</feature>
<gene>
    <name evidence="3" type="ORF">BCR37DRAFT_394393</name>
</gene>
<dbReference type="OrthoDB" id="160645at2759"/>
<sequence>MKVVSVALLLSAVSAVVVKRSVSFGNSTVDLASSSSSFDTAPSVTSSLGISSASLSFGINGTGISTVATSIASTSLTSAAIIGTSATKVAAVAGGGVTTTTKTVSYTVPFDASTVVPVIIKIGVTFTTIVHAPAYTLTAYVPVSERPSWVNQQNLAVLAPVIPSHIDTSDPVHYVPNVQTTIQYATAPQGNRPQDVSNINIGFQHPAVVIDHTDHITASYAGPNAMVLTFANAQALQYAATNWLPAGQAAVVIVAYLPGSPDFALGGNTYFTAINIVCNTRQLSCTVQGIDGGLESAIDHFDADINTGFVPVYSDTKTGSTGMGSSRPVVSTNGLPSCAFGDDFDECLDRQLGYIDFKDNLAAGLSEIAPGATSTEGTEFLLDKRSAPRGSRASRLNKRCCRFLGRVFTAIVAPARRYIVEPIKKVVQVIKNVVDELTSIDRTLQTTKSLQYPPDDYGSYVTSPFGQKSIVITQGEDLTAWCVDCGTQGSVTIAGRLAASLTQGFTQAYIGMSGSIAAEVNIGVEAKKDFKKTFNKQLAQTGVKFLEAQPFYRIGPALIVGIDVDLGLELQTTFIAGARAEINNFEARVNLVNPSSSFQRNFQPSFTKRFVANGQIKGSIDVGFPISIAFGIDILSGKFKRDIALVEKPGVHLDATVAFYASANDAPRIVTINGCKGVEYGVGLFNTVFATVGTTNYPLSTFNVPLLKSCFAIAGVEDAPMTAVPQPDPADGQGTPDDTGSTPPADSGSTPPPADSGTVPPADGAPSEDTPVARKRQVLVESSTLSPSSSIASISASANATSSSFISTSVASTTSLASSSTLLESSSILASSFSQSATASVVASDSTVETASSTASSSTVASAASIRVSSARPSSSAAAGNGTVTVGRLRDTTTFNASDTLDGYALPADLLNSGAFNGTDGLDLNNTQALVRIVNQDNALLWFSDYDGNFYLEEVANAGQSVGAVDFILDDDVIVANPREQYMFYYDDELSKLGVSRLRTNDDSLTPKTATLVAFQGFTYPDGTPAVGAVDSQQNLFYILTCDIPSRGTMLFMAKDPEAGAATLMSDAVQSSITGGKVTDCYYLDYAVVKSGGQ</sequence>
<organism evidence="3 4">
    <name type="scientific">Protomyces lactucae-debilis</name>
    <dbReference type="NCBI Taxonomy" id="2754530"/>
    <lineage>
        <taxon>Eukaryota</taxon>
        <taxon>Fungi</taxon>
        <taxon>Dikarya</taxon>
        <taxon>Ascomycota</taxon>
        <taxon>Taphrinomycotina</taxon>
        <taxon>Taphrinomycetes</taxon>
        <taxon>Taphrinales</taxon>
        <taxon>Protomycetaceae</taxon>
        <taxon>Protomyces</taxon>
    </lineage>
</organism>
<evidence type="ECO:0000256" key="1">
    <source>
        <dbReference type="SAM" id="MobiDB-lite"/>
    </source>
</evidence>